<evidence type="ECO:0000259" key="6">
    <source>
        <dbReference type="PROSITE" id="PS50850"/>
    </source>
</evidence>
<feature type="transmembrane region" description="Helical" evidence="5">
    <location>
        <begin position="129"/>
        <end position="150"/>
    </location>
</feature>
<feature type="transmembrane region" description="Helical" evidence="5">
    <location>
        <begin position="355"/>
        <end position="379"/>
    </location>
</feature>
<dbReference type="Gene3D" id="1.20.1250.20">
    <property type="entry name" value="MFS general substrate transporter like domains"/>
    <property type="match status" value="2"/>
</dbReference>
<evidence type="ECO:0000256" key="3">
    <source>
        <dbReference type="ARBA" id="ARBA00022989"/>
    </source>
</evidence>
<name>A0ABP8VZG6_9MICO</name>
<evidence type="ECO:0000313" key="7">
    <source>
        <dbReference type="EMBL" id="GAA4676427.1"/>
    </source>
</evidence>
<feature type="transmembrane region" description="Helical" evidence="5">
    <location>
        <begin position="30"/>
        <end position="49"/>
    </location>
</feature>
<evidence type="ECO:0000313" key="8">
    <source>
        <dbReference type="Proteomes" id="UP001501295"/>
    </source>
</evidence>
<dbReference type="Proteomes" id="UP001501295">
    <property type="component" value="Unassembled WGS sequence"/>
</dbReference>
<feature type="transmembrane region" description="Helical" evidence="5">
    <location>
        <begin position="61"/>
        <end position="83"/>
    </location>
</feature>
<evidence type="ECO:0000256" key="5">
    <source>
        <dbReference type="SAM" id="Phobius"/>
    </source>
</evidence>
<sequence>MVLFALGGIALATWGPRLLSIRDSLHIGDGLVGIALAGVTIGSITGVAVSSHALTHLGPKAAIGCAAVLIAVGIAIIGTGAGLAASVPATVVGFIVVGFGVGGFDVMINVQGAQVEKAAGKTLMPLLHAAWSAGAVVGSGIGAGAAALGIDFVWQFLAEAALIAVVAFGAIRFLRAPDEVAASDGPSTEGAWWVRLGQSVRRLLDPRLLLIGLVMLGVELGEGTANSWLSLSASDGHHQTETVAALFFTVFAISETAARVAGGPVVDRIGRVATVRATTAIGVLGLVLFILGGPVWLVLIGVVLWAVGVSMGFPLGMSAAADSGANGAARVSAVASIGYLANLAGPPIIGSLSEAVGLLGSFWLVAVLLAVAFLVAGSLGTRPRATLRPPSQDDLRSARG</sequence>
<comment type="subcellular location">
    <subcellularLocation>
        <location evidence="1">Cell membrane</location>
        <topology evidence="1">Multi-pass membrane protein</topology>
    </subcellularLocation>
</comment>
<evidence type="ECO:0000256" key="4">
    <source>
        <dbReference type="ARBA" id="ARBA00023136"/>
    </source>
</evidence>
<feature type="transmembrane region" description="Helical" evidence="5">
    <location>
        <begin position="89"/>
        <end position="108"/>
    </location>
</feature>
<dbReference type="InterPro" id="IPR051788">
    <property type="entry name" value="MFS_Transporter"/>
</dbReference>
<feature type="domain" description="Major facilitator superfamily (MFS) profile" evidence="6">
    <location>
        <begin position="1"/>
        <end position="384"/>
    </location>
</feature>
<keyword evidence="8" id="KW-1185">Reference proteome</keyword>
<proteinExistence type="predicted"/>
<dbReference type="InterPro" id="IPR011701">
    <property type="entry name" value="MFS"/>
</dbReference>
<dbReference type="SUPFAM" id="SSF103473">
    <property type="entry name" value="MFS general substrate transporter"/>
    <property type="match status" value="1"/>
</dbReference>
<dbReference type="CDD" id="cd17393">
    <property type="entry name" value="MFS_MosC_like"/>
    <property type="match status" value="1"/>
</dbReference>
<keyword evidence="4 5" id="KW-0472">Membrane</keyword>
<keyword evidence="3 5" id="KW-1133">Transmembrane helix</keyword>
<evidence type="ECO:0000256" key="1">
    <source>
        <dbReference type="ARBA" id="ARBA00004651"/>
    </source>
</evidence>
<protein>
    <submittedName>
        <fullName evidence="7">MFS transporter</fullName>
    </submittedName>
</protein>
<dbReference type="Pfam" id="PF07690">
    <property type="entry name" value="MFS_1"/>
    <property type="match status" value="1"/>
</dbReference>
<gene>
    <name evidence="7" type="ORF">GCM10025780_21290</name>
</gene>
<dbReference type="InterPro" id="IPR020846">
    <property type="entry name" value="MFS_dom"/>
</dbReference>
<comment type="caution">
    <text evidence="7">The sequence shown here is derived from an EMBL/GenBank/DDBJ whole genome shotgun (WGS) entry which is preliminary data.</text>
</comment>
<evidence type="ECO:0000256" key="2">
    <source>
        <dbReference type="ARBA" id="ARBA00022692"/>
    </source>
</evidence>
<dbReference type="InterPro" id="IPR036259">
    <property type="entry name" value="MFS_trans_sf"/>
</dbReference>
<dbReference type="RefSeq" id="WP_345375829.1">
    <property type="nucleotide sequence ID" value="NZ_BAABLM010000003.1"/>
</dbReference>
<reference evidence="8" key="1">
    <citation type="journal article" date="2019" name="Int. J. Syst. Evol. Microbiol.">
        <title>The Global Catalogue of Microorganisms (GCM) 10K type strain sequencing project: providing services to taxonomists for standard genome sequencing and annotation.</title>
        <authorList>
            <consortium name="The Broad Institute Genomics Platform"/>
            <consortium name="The Broad Institute Genome Sequencing Center for Infectious Disease"/>
            <person name="Wu L."/>
            <person name="Ma J."/>
        </authorList>
    </citation>
    <scope>NUCLEOTIDE SEQUENCE [LARGE SCALE GENOMIC DNA]</scope>
    <source>
        <strain evidence="8">JCM 18956</strain>
    </source>
</reference>
<organism evidence="7 8">
    <name type="scientific">Frondihabitans cladoniiphilus</name>
    <dbReference type="NCBI Taxonomy" id="715785"/>
    <lineage>
        <taxon>Bacteria</taxon>
        <taxon>Bacillati</taxon>
        <taxon>Actinomycetota</taxon>
        <taxon>Actinomycetes</taxon>
        <taxon>Micrococcales</taxon>
        <taxon>Microbacteriaceae</taxon>
        <taxon>Frondihabitans</taxon>
    </lineage>
</organism>
<accession>A0ABP8VZG6</accession>
<dbReference type="PANTHER" id="PTHR23514">
    <property type="entry name" value="BYPASS OF STOP CODON PROTEIN 6"/>
    <property type="match status" value="1"/>
</dbReference>
<feature type="transmembrane region" description="Helical" evidence="5">
    <location>
        <begin position="156"/>
        <end position="174"/>
    </location>
</feature>
<dbReference type="EMBL" id="BAABLM010000003">
    <property type="protein sequence ID" value="GAA4676427.1"/>
    <property type="molecule type" value="Genomic_DNA"/>
</dbReference>
<dbReference type="PANTHER" id="PTHR23514:SF13">
    <property type="entry name" value="INNER MEMBRANE PROTEIN YBJJ"/>
    <property type="match status" value="1"/>
</dbReference>
<keyword evidence="2 5" id="KW-0812">Transmembrane</keyword>
<dbReference type="PROSITE" id="PS50850">
    <property type="entry name" value="MFS"/>
    <property type="match status" value="1"/>
</dbReference>